<evidence type="ECO:0000256" key="1">
    <source>
        <dbReference type="SAM" id="MobiDB-lite"/>
    </source>
</evidence>
<dbReference type="AlphaFoldDB" id="A0A8H6IJ57"/>
<feature type="compositionally biased region" description="Basic and acidic residues" evidence="1">
    <location>
        <begin position="178"/>
        <end position="196"/>
    </location>
</feature>
<proteinExistence type="predicted"/>
<keyword evidence="3" id="KW-1185">Reference proteome</keyword>
<organism evidence="2 3">
    <name type="scientific">Ephemerocybe angulata</name>
    <dbReference type="NCBI Taxonomy" id="980116"/>
    <lineage>
        <taxon>Eukaryota</taxon>
        <taxon>Fungi</taxon>
        <taxon>Dikarya</taxon>
        <taxon>Basidiomycota</taxon>
        <taxon>Agaricomycotina</taxon>
        <taxon>Agaricomycetes</taxon>
        <taxon>Agaricomycetidae</taxon>
        <taxon>Agaricales</taxon>
        <taxon>Agaricineae</taxon>
        <taxon>Psathyrellaceae</taxon>
        <taxon>Ephemerocybe</taxon>
    </lineage>
</organism>
<evidence type="ECO:0000313" key="2">
    <source>
        <dbReference type="EMBL" id="KAF6765864.1"/>
    </source>
</evidence>
<dbReference type="Proteomes" id="UP000521943">
    <property type="component" value="Unassembled WGS sequence"/>
</dbReference>
<gene>
    <name evidence="2" type="ORF">DFP72DRAFT_1058426</name>
</gene>
<name>A0A8H6IJ57_9AGAR</name>
<comment type="caution">
    <text evidence="2">The sequence shown here is derived from an EMBL/GenBank/DDBJ whole genome shotgun (WGS) entry which is preliminary data.</text>
</comment>
<accession>A0A8H6IJ57</accession>
<reference evidence="2 3" key="1">
    <citation type="submission" date="2020-07" db="EMBL/GenBank/DDBJ databases">
        <title>Comparative genomics of pyrophilous fungi reveals a link between fire events and developmental genes.</title>
        <authorList>
            <consortium name="DOE Joint Genome Institute"/>
            <person name="Steindorff A.S."/>
            <person name="Carver A."/>
            <person name="Calhoun S."/>
            <person name="Stillman K."/>
            <person name="Liu H."/>
            <person name="Lipzen A."/>
            <person name="Pangilinan J."/>
            <person name="Labutti K."/>
            <person name="Bruns T.D."/>
            <person name="Grigoriev I.V."/>
        </authorList>
    </citation>
    <scope>NUCLEOTIDE SEQUENCE [LARGE SCALE GENOMIC DNA]</scope>
    <source>
        <strain evidence="2 3">CBS 144469</strain>
    </source>
</reference>
<dbReference type="EMBL" id="JACGCI010000002">
    <property type="protein sequence ID" value="KAF6765864.1"/>
    <property type="molecule type" value="Genomic_DNA"/>
</dbReference>
<feature type="region of interest" description="Disordered" evidence="1">
    <location>
        <begin position="133"/>
        <end position="205"/>
    </location>
</feature>
<protein>
    <submittedName>
        <fullName evidence="2">Uncharacterized protein</fullName>
    </submittedName>
</protein>
<evidence type="ECO:0000313" key="3">
    <source>
        <dbReference type="Proteomes" id="UP000521943"/>
    </source>
</evidence>
<sequence>MIRVEHIPLGPVTTIMTTIPSAHTAYTVARFGRPSHTAPDDSCGGASSSACYKHNAGSATRAVNTDDEMQQPRPAPKLSDAPTSSLPLSQHPDSRMPPTPPRRKPKLAPGSSIFTRLPVCSWLRPAGTTRIFGQRPATSASPPLVSTALQQRPPHPTNIRLSGKPRRPCQLNQDDAIGAERTRKSGRVDTDGERSSAKTFTPTKG</sequence>
<feature type="region of interest" description="Disordered" evidence="1">
    <location>
        <begin position="59"/>
        <end position="111"/>
    </location>
</feature>